<reference evidence="1" key="1">
    <citation type="submission" date="2018-02" db="EMBL/GenBank/DDBJ databases">
        <title>Rhizophora mucronata_Transcriptome.</title>
        <authorList>
            <person name="Meera S.P."/>
            <person name="Sreeshan A."/>
            <person name="Augustine A."/>
        </authorList>
    </citation>
    <scope>NUCLEOTIDE SEQUENCE</scope>
    <source>
        <tissue evidence="1">Leaf</tissue>
    </source>
</reference>
<dbReference type="AlphaFoldDB" id="A0A2P2N896"/>
<sequence length="54" mass="6006">MDGNSSLLKSDSVWNPIKVISCRALPVDNPIWSTKLTKGLKMKRTRPMSCTTAK</sequence>
<dbReference type="EMBL" id="GGEC01058186">
    <property type="protein sequence ID" value="MBX38670.1"/>
    <property type="molecule type" value="Transcribed_RNA"/>
</dbReference>
<evidence type="ECO:0000313" key="1">
    <source>
        <dbReference type="EMBL" id="MBX38670.1"/>
    </source>
</evidence>
<organism evidence="1">
    <name type="scientific">Rhizophora mucronata</name>
    <name type="common">Asiatic mangrove</name>
    <dbReference type="NCBI Taxonomy" id="61149"/>
    <lineage>
        <taxon>Eukaryota</taxon>
        <taxon>Viridiplantae</taxon>
        <taxon>Streptophyta</taxon>
        <taxon>Embryophyta</taxon>
        <taxon>Tracheophyta</taxon>
        <taxon>Spermatophyta</taxon>
        <taxon>Magnoliopsida</taxon>
        <taxon>eudicotyledons</taxon>
        <taxon>Gunneridae</taxon>
        <taxon>Pentapetalae</taxon>
        <taxon>rosids</taxon>
        <taxon>fabids</taxon>
        <taxon>Malpighiales</taxon>
        <taxon>Rhizophoraceae</taxon>
        <taxon>Rhizophora</taxon>
    </lineage>
</organism>
<protein>
    <submittedName>
        <fullName evidence="1">Uncharacterized protein</fullName>
    </submittedName>
</protein>
<proteinExistence type="predicted"/>
<name>A0A2P2N896_RHIMU</name>
<accession>A0A2P2N896</accession>